<evidence type="ECO:0000313" key="3">
    <source>
        <dbReference type="EMBL" id="MFD2520202.1"/>
    </source>
</evidence>
<keyword evidence="1" id="KW-0175">Coiled coil</keyword>
<organism evidence="3 4">
    <name type="scientific">Emticicia soli</name>
    <dbReference type="NCBI Taxonomy" id="2027878"/>
    <lineage>
        <taxon>Bacteria</taxon>
        <taxon>Pseudomonadati</taxon>
        <taxon>Bacteroidota</taxon>
        <taxon>Cytophagia</taxon>
        <taxon>Cytophagales</taxon>
        <taxon>Leadbetterellaceae</taxon>
        <taxon>Emticicia</taxon>
    </lineage>
</organism>
<protein>
    <submittedName>
        <fullName evidence="3">Helix-turn-helix domain-containing protein</fullName>
    </submittedName>
</protein>
<accession>A0ABW5J493</accession>
<evidence type="ECO:0000259" key="2">
    <source>
        <dbReference type="PROSITE" id="PS50943"/>
    </source>
</evidence>
<dbReference type="InterPro" id="IPR001387">
    <property type="entry name" value="Cro/C1-type_HTH"/>
</dbReference>
<gene>
    <name evidence="3" type="ORF">ACFSR2_04855</name>
</gene>
<keyword evidence="4" id="KW-1185">Reference proteome</keyword>
<dbReference type="EMBL" id="JBHULC010000004">
    <property type="protein sequence ID" value="MFD2520202.1"/>
    <property type="molecule type" value="Genomic_DNA"/>
</dbReference>
<reference evidence="4" key="1">
    <citation type="journal article" date="2019" name="Int. J. Syst. Evol. Microbiol.">
        <title>The Global Catalogue of Microorganisms (GCM) 10K type strain sequencing project: providing services to taxonomists for standard genome sequencing and annotation.</title>
        <authorList>
            <consortium name="The Broad Institute Genomics Platform"/>
            <consortium name="The Broad Institute Genome Sequencing Center for Infectious Disease"/>
            <person name="Wu L."/>
            <person name="Ma J."/>
        </authorList>
    </citation>
    <scope>NUCLEOTIDE SEQUENCE [LARGE SCALE GENOMIC DNA]</scope>
    <source>
        <strain evidence="4">KCTC 52344</strain>
    </source>
</reference>
<dbReference type="SUPFAM" id="SSF47413">
    <property type="entry name" value="lambda repressor-like DNA-binding domains"/>
    <property type="match status" value="1"/>
</dbReference>
<sequence length="136" mass="15864">MKTLEETLFRYQLEKKITQQEMAAMLNISQATYNNWINQKSPIAPKYYPVIAKVCSIDVSPFASTLVVNCTQNNNSTDGNIQVDTLKLYQKFTQNLEEQILFLKDYASELQSKLQEKEVLIRTQQEEINLLRKRII</sequence>
<dbReference type="PROSITE" id="PS50943">
    <property type="entry name" value="HTH_CROC1"/>
    <property type="match status" value="1"/>
</dbReference>
<evidence type="ECO:0000256" key="1">
    <source>
        <dbReference type="SAM" id="Coils"/>
    </source>
</evidence>
<dbReference type="CDD" id="cd00093">
    <property type="entry name" value="HTH_XRE"/>
    <property type="match status" value="1"/>
</dbReference>
<dbReference type="RefSeq" id="WP_340235614.1">
    <property type="nucleotide sequence ID" value="NZ_JBBEWC010000004.1"/>
</dbReference>
<dbReference type="Proteomes" id="UP001597510">
    <property type="component" value="Unassembled WGS sequence"/>
</dbReference>
<evidence type="ECO:0000313" key="4">
    <source>
        <dbReference type="Proteomes" id="UP001597510"/>
    </source>
</evidence>
<proteinExistence type="predicted"/>
<dbReference type="Gene3D" id="1.10.260.40">
    <property type="entry name" value="lambda repressor-like DNA-binding domains"/>
    <property type="match status" value="1"/>
</dbReference>
<comment type="caution">
    <text evidence="3">The sequence shown here is derived from an EMBL/GenBank/DDBJ whole genome shotgun (WGS) entry which is preliminary data.</text>
</comment>
<dbReference type="InterPro" id="IPR010982">
    <property type="entry name" value="Lambda_DNA-bd_dom_sf"/>
</dbReference>
<feature type="domain" description="HTH cro/C1-type" evidence="2">
    <location>
        <begin position="14"/>
        <end position="62"/>
    </location>
</feature>
<feature type="coiled-coil region" evidence="1">
    <location>
        <begin position="107"/>
        <end position="134"/>
    </location>
</feature>
<dbReference type="Pfam" id="PF01381">
    <property type="entry name" value="HTH_3"/>
    <property type="match status" value="1"/>
</dbReference>
<dbReference type="SMART" id="SM00530">
    <property type="entry name" value="HTH_XRE"/>
    <property type="match status" value="1"/>
</dbReference>
<name>A0ABW5J493_9BACT</name>